<proteinExistence type="predicted"/>
<dbReference type="EMBL" id="AP011803">
    <property type="protein sequence ID" value="BAL60027.1"/>
    <property type="molecule type" value="Genomic_DNA"/>
</dbReference>
<dbReference type="InterPro" id="IPR029060">
    <property type="entry name" value="PIN-like_dom_sf"/>
</dbReference>
<dbReference type="InterPro" id="IPR051619">
    <property type="entry name" value="TypeII_TA_RNase_PINc/VapC"/>
</dbReference>
<evidence type="ECO:0000259" key="2">
    <source>
        <dbReference type="Pfam" id="PF01850"/>
    </source>
</evidence>
<gene>
    <name evidence="3" type="ORF">HGMM_OP4C663</name>
</gene>
<evidence type="ECO:0000313" key="3">
    <source>
        <dbReference type="EMBL" id="BAL60027.1"/>
    </source>
</evidence>
<dbReference type="SUPFAM" id="SSF88723">
    <property type="entry name" value="PIN domain-like"/>
    <property type="match status" value="1"/>
</dbReference>
<feature type="domain" description="PIN" evidence="2">
    <location>
        <begin position="3"/>
        <end position="121"/>
    </location>
</feature>
<dbReference type="Gene3D" id="3.40.50.1010">
    <property type="entry name" value="5'-nuclease"/>
    <property type="match status" value="1"/>
</dbReference>
<dbReference type="AlphaFoldDB" id="H5SU27"/>
<evidence type="ECO:0000256" key="1">
    <source>
        <dbReference type="ARBA" id="ARBA00022842"/>
    </source>
</evidence>
<keyword evidence="1" id="KW-0460">Magnesium</keyword>
<reference evidence="3" key="2">
    <citation type="journal article" date="2012" name="PLoS ONE">
        <title>A Deeply Branching Thermophilic Bacterium with an Ancient Acetyl-CoA Pathway Dominates a Subsurface Ecosystem.</title>
        <authorList>
            <person name="Takami H."/>
            <person name="Noguchi H."/>
            <person name="Takaki Y."/>
            <person name="Uchiyama I."/>
            <person name="Toyoda A."/>
            <person name="Nishi S."/>
            <person name="Chee G.-J."/>
            <person name="Arai W."/>
            <person name="Nunoura T."/>
            <person name="Itoh T."/>
            <person name="Hattori M."/>
            <person name="Takai K."/>
        </authorList>
    </citation>
    <scope>NUCLEOTIDE SEQUENCE</scope>
</reference>
<dbReference type="PANTHER" id="PTHR35901:SF1">
    <property type="entry name" value="EXONUCLEASE VAPC9"/>
    <property type="match status" value="1"/>
</dbReference>
<dbReference type="CDD" id="cd09873">
    <property type="entry name" value="PIN_Pae0151-like"/>
    <property type="match status" value="1"/>
</dbReference>
<accession>H5SU27</accession>
<protein>
    <submittedName>
        <fullName evidence="3">Toxin of toxin-antitoxin system</fullName>
    </submittedName>
</protein>
<organism evidence="3">
    <name type="scientific">Acetithermum autotrophicum</name>
    <dbReference type="NCBI Taxonomy" id="1446466"/>
    <lineage>
        <taxon>Bacteria</taxon>
        <taxon>Candidatus Bipolaricaulota</taxon>
        <taxon>Candidatus Acetithermum</taxon>
    </lineage>
</organism>
<reference evidence="3" key="1">
    <citation type="journal article" date="2005" name="Environ. Microbiol.">
        <title>Genetic and functional properties of uncultivated thermophilic crenarchaeotes from a subsurface gold mine as revealed by analysis of genome fragments.</title>
        <authorList>
            <person name="Nunoura T."/>
            <person name="Hirayama H."/>
            <person name="Takami H."/>
            <person name="Oida H."/>
            <person name="Nishi S."/>
            <person name="Shimamura S."/>
            <person name="Suzuki Y."/>
            <person name="Inagaki F."/>
            <person name="Takai K."/>
            <person name="Nealson K.H."/>
            <person name="Horikoshi K."/>
        </authorList>
    </citation>
    <scope>NUCLEOTIDE SEQUENCE</scope>
</reference>
<dbReference type="InterPro" id="IPR044153">
    <property type="entry name" value="PIN_Pae0151-like"/>
</dbReference>
<dbReference type="Pfam" id="PF01850">
    <property type="entry name" value="PIN"/>
    <property type="match status" value="1"/>
</dbReference>
<name>H5SU27_ACEAU</name>
<dbReference type="InterPro" id="IPR002716">
    <property type="entry name" value="PIN_dom"/>
</dbReference>
<dbReference type="PANTHER" id="PTHR35901">
    <property type="entry name" value="RIBONUCLEASE VAPC3"/>
    <property type="match status" value="1"/>
</dbReference>
<sequence length="141" mass="15828">MRYVLDNSVLMAAYFPDEVNKPHALELLRAFSEGEVHLLAPHLLLAEAHHAVLKAVRGKRVTLEQGRAIVAALLDLGIPLSTVHDGVFELAFQYGCSGYDATYLRLAQHEGIPLLTADQRLVYQMRRGEIQVIELNRWKQG</sequence>